<sequence>FAMKSNILILICILSSVVANPLLVELAHGVLRGRDNGDYYSYESIPYAEPPVGDLRFEAPQPYSQIWHSVFDATRPPKQCMQWSLLIREANKLNGTEDCLTVNVYKPKNALSQSLPVVALIHGGAFMFGSVADNGHEYLMASGRAIMVKLSYRVGPLGFLSTEDKTLPGNFGLKDQRLALQWIAHNIQHFGGNPQNIVVLGHSAGSASVHLQLLQKDFEHLAKAAISLSGTALNPWVVQSRARPRAFAMGRLLGCGAGISSSELKACLKSKDAAEIVSAVQHFFVHGYVPFSPFSPVVEPADAAEAFLTQHPIDIIKSGQFAQVPWLASYTQEDGGFNAGLLLERQANGRELIEQLNYRWHELAPYLLFYWHNIDTAEQLNEYSHWIKQQYLGNRDFSVASYWDVQRMFTDVLFKNGTELSLHLHSKYGSSPVYGYVYDNPADTGAAQWFAKREDFFSGTVHADDYTLIVKFRQEREKRADEKIISRKLIKMVEDFALSQNGSLSYDHCSFPDNVWQPQLQLLHITRDSCFNMPVEQYK</sequence>
<evidence type="ECO:0000256" key="2">
    <source>
        <dbReference type="ARBA" id="ARBA00005964"/>
    </source>
</evidence>
<feature type="chain" id="PRO_5005732020" description="Carboxylic ester hydrolase" evidence="8">
    <location>
        <begin position="20"/>
        <end position="539"/>
    </location>
</feature>
<keyword evidence="5 8" id="KW-0378">Hydrolase</keyword>
<evidence type="ECO:0000256" key="6">
    <source>
        <dbReference type="ARBA" id="ARBA00023157"/>
    </source>
</evidence>
<feature type="non-terminal residue" evidence="10">
    <location>
        <position position="539"/>
    </location>
</feature>
<gene>
    <name evidence="10" type="ORF">Dbus_chr3Rg534</name>
</gene>
<dbReference type="PROSITE" id="PS00941">
    <property type="entry name" value="CARBOXYLESTERASE_B_2"/>
    <property type="match status" value="1"/>
</dbReference>
<organism evidence="10 11">
    <name type="scientific">Drosophila busckii</name>
    <name type="common">Fruit fly</name>
    <dbReference type="NCBI Taxonomy" id="30019"/>
    <lineage>
        <taxon>Eukaryota</taxon>
        <taxon>Metazoa</taxon>
        <taxon>Ecdysozoa</taxon>
        <taxon>Arthropoda</taxon>
        <taxon>Hexapoda</taxon>
        <taxon>Insecta</taxon>
        <taxon>Pterygota</taxon>
        <taxon>Neoptera</taxon>
        <taxon>Endopterygota</taxon>
        <taxon>Diptera</taxon>
        <taxon>Brachycera</taxon>
        <taxon>Muscomorpha</taxon>
        <taxon>Ephydroidea</taxon>
        <taxon>Drosophilidae</taxon>
        <taxon>Drosophila</taxon>
    </lineage>
</organism>
<dbReference type="OrthoDB" id="6846267at2759"/>
<evidence type="ECO:0000313" key="10">
    <source>
        <dbReference type="EMBL" id="ALC45784.1"/>
    </source>
</evidence>
<feature type="non-terminal residue" evidence="10">
    <location>
        <position position="1"/>
    </location>
</feature>
<dbReference type="PANTHER" id="PTHR43142:SF1">
    <property type="entry name" value="CARBOXYLIC ESTER HYDROLASE"/>
    <property type="match status" value="1"/>
</dbReference>
<evidence type="ECO:0000256" key="5">
    <source>
        <dbReference type="ARBA" id="ARBA00022801"/>
    </source>
</evidence>
<dbReference type="InterPro" id="IPR029058">
    <property type="entry name" value="AB_hydrolase_fold"/>
</dbReference>
<dbReference type="OMA" id="NGHENFM"/>
<evidence type="ECO:0000256" key="7">
    <source>
        <dbReference type="ARBA" id="ARBA00023180"/>
    </source>
</evidence>
<dbReference type="SUPFAM" id="SSF53474">
    <property type="entry name" value="alpha/beta-Hydrolases"/>
    <property type="match status" value="1"/>
</dbReference>
<dbReference type="EMBL" id="CP012526">
    <property type="protein sequence ID" value="ALC45784.1"/>
    <property type="molecule type" value="Genomic_DNA"/>
</dbReference>
<dbReference type="Gene3D" id="3.40.50.1820">
    <property type="entry name" value="alpha/beta hydrolase"/>
    <property type="match status" value="1"/>
</dbReference>
<dbReference type="STRING" id="30019.A0A0M4EHF3"/>
<evidence type="ECO:0000259" key="9">
    <source>
        <dbReference type="Pfam" id="PF00135"/>
    </source>
</evidence>
<evidence type="ECO:0000256" key="8">
    <source>
        <dbReference type="RuleBase" id="RU361235"/>
    </source>
</evidence>
<comment type="subcellular location">
    <subcellularLocation>
        <location evidence="1">Secreted</location>
    </subcellularLocation>
</comment>
<evidence type="ECO:0000256" key="1">
    <source>
        <dbReference type="ARBA" id="ARBA00004613"/>
    </source>
</evidence>
<dbReference type="ESTHER" id="drobs-a0a0m4ehf3">
    <property type="family name" value="Carb_B_Arthropoda"/>
</dbReference>
<dbReference type="AlphaFoldDB" id="A0A0M4EHF3"/>
<evidence type="ECO:0000256" key="4">
    <source>
        <dbReference type="ARBA" id="ARBA00022525"/>
    </source>
</evidence>
<name>A0A0M4EHF3_DROBS</name>
<dbReference type="Pfam" id="PF00135">
    <property type="entry name" value="COesterase"/>
    <property type="match status" value="1"/>
</dbReference>
<comment type="similarity">
    <text evidence="2 8">Belongs to the type-B carboxylesterase/lipase family.</text>
</comment>
<feature type="domain" description="Carboxylesterase type B" evidence="9">
    <location>
        <begin position="23"/>
        <end position="525"/>
    </location>
</feature>
<keyword evidence="11" id="KW-1185">Reference proteome</keyword>
<keyword evidence="7" id="KW-0325">Glycoprotein</keyword>
<dbReference type="SMR" id="A0A0M4EHF3"/>
<dbReference type="GO" id="GO:0005576">
    <property type="term" value="C:extracellular region"/>
    <property type="evidence" value="ECO:0007669"/>
    <property type="project" value="UniProtKB-SubCell"/>
</dbReference>
<feature type="signal peptide" evidence="8">
    <location>
        <begin position="1"/>
        <end position="19"/>
    </location>
</feature>
<accession>A0A0M4EHF3</accession>
<protein>
    <recommendedName>
        <fullName evidence="8">Carboxylic ester hydrolase</fullName>
        <ecNumber evidence="8">3.1.1.-</ecNumber>
    </recommendedName>
</protein>
<dbReference type="InterPro" id="IPR019819">
    <property type="entry name" value="Carboxylesterase_B_CS"/>
</dbReference>
<reference evidence="10 11" key="1">
    <citation type="submission" date="2015-08" db="EMBL/GenBank/DDBJ databases">
        <title>Ancestral chromatin configuration constrains chromatin evolution on differentiating sex chromosomes in Drosophila.</title>
        <authorList>
            <person name="Zhou Q."/>
            <person name="Bachtrog D."/>
        </authorList>
    </citation>
    <scope>NUCLEOTIDE SEQUENCE [LARGE SCALE GENOMIC DNA]</scope>
    <source>
        <tissue evidence="10">Whole larvae</tissue>
    </source>
</reference>
<dbReference type="Proteomes" id="UP000494163">
    <property type="component" value="Chromosome 3R"/>
</dbReference>
<dbReference type="InterPro" id="IPR002018">
    <property type="entry name" value="CarbesteraseB"/>
</dbReference>
<keyword evidence="8" id="KW-0732">Signal</keyword>
<dbReference type="GO" id="GO:0052689">
    <property type="term" value="F:carboxylic ester hydrolase activity"/>
    <property type="evidence" value="ECO:0007669"/>
    <property type="project" value="UniProtKB-KW"/>
</dbReference>
<proteinExistence type="inferred from homology"/>
<keyword evidence="3" id="KW-0719">Serine esterase</keyword>
<evidence type="ECO:0000313" key="11">
    <source>
        <dbReference type="Proteomes" id="UP000494163"/>
    </source>
</evidence>
<keyword evidence="4" id="KW-0964">Secreted</keyword>
<dbReference type="InterPro" id="IPR019826">
    <property type="entry name" value="Carboxylesterase_B_AS"/>
</dbReference>
<evidence type="ECO:0000256" key="3">
    <source>
        <dbReference type="ARBA" id="ARBA00022487"/>
    </source>
</evidence>
<dbReference type="PANTHER" id="PTHR43142">
    <property type="entry name" value="CARBOXYLIC ESTER HYDROLASE"/>
    <property type="match status" value="1"/>
</dbReference>
<keyword evidence="6" id="KW-1015">Disulfide bond</keyword>
<dbReference type="PROSITE" id="PS00122">
    <property type="entry name" value="CARBOXYLESTERASE_B_1"/>
    <property type="match status" value="1"/>
</dbReference>
<dbReference type="EC" id="3.1.1.-" evidence="8"/>
<dbReference type="CDD" id="cd00312">
    <property type="entry name" value="Esterase_lipase"/>
    <property type="match status" value="1"/>
</dbReference>